<feature type="transmembrane region" description="Helical" evidence="1">
    <location>
        <begin position="190"/>
        <end position="210"/>
    </location>
</feature>
<dbReference type="EMBL" id="CP014687">
    <property type="protein sequence ID" value="AQT04495.1"/>
    <property type="molecule type" value="Genomic_DNA"/>
</dbReference>
<name>A0A1U9LDF7_9PROT</name>
<feature type="transmembrane region" description="Helical" evidence="1">
    <location>
        <begin position="283"/>
        <end position="305"/>
    </location>
</feature>
<feature type="transmembrane region" description="Helical" evidence="1">
    <location>
        <begin position="357"/>
        <end position="374"/>
    </location>
</feature>
<dbReference type="Proteomes" id="UP000189055">
    <property type="component" value="Chromosome"/>
</dbReference>
<feature type="transmembrane region" description="Helical" evidence="1">
    <location>
        <begin position="386"/>
        <end position="406"/>
    </location>
</feature>
<sequence length="410" mass="46371">MQCCGTFFWLRFRYFLYACRLLIFRRWQWLLVLSLLLPGHALLTLASIPGRFLNLIVAENIGLTDRVGILLSALMVACLWIIPQTKALRGYDNRSFFSTEPLSKPLLTTITASLILFSDSLFMILALGNPDIYRFDTPNRIALKLFVFVLEALNFVIIQLGVVERHATLIIAPVIAIVPLALSLQKIGSFSTWGFLFISLTIVLSSLLSLSRPITQHNKNQNDARAPGHRNNSLMRNAPPYLRIQIKALTEHFFLLPFIILVSSAILFGTTELLKVFNYDDRTSLTLATGLSVVAMTIGCLYRPLKKSHDHARTFILTMPVKKNYWLFHDIIFVNFLGISIFLAFILPVLIHHHFGFLSFFAFFLYFVSLISTLRITTMVSQRHSVLIAVCICLIWAALITSFLPAGDGT</sequence>
<accession>A0A1U9LDF7</accession>
<protein>
    <submittedName>
        <fullName evidence="2">Uncharacterized protein</fullName>
    </submittedName>
</protein>
<gene>
    <name evidence="2" type="ORF">A0U91_05400</name>
</gene>
<keyword evidence="1" id="KW-0812">Transmembrane</keyword>
<organism evidence="2 3">
    <name type="scientific">Acetobacter persici</name>
    <dbReference type="NCBI Taxonomy" id="1076596"/>
    <lineage>
        <taxon>Bacteria</taxon>
        <taxon>Pseudomonadati</taxon>
        <taxon>Pseudomonadota</taxon>
        <taxon>Alphaproteobacteria</taxon>
        <taxon>Acetobacterales</taxon>
        <taxon>Acetobacteraceae</taxon>
        <taxon>Acetobacter</taxon>
    </lineage>
</organism>
<dbReference type="RefSeq" id="WP_077930363.1">
    <property type="nucleotide sequence ID" value="NZ_CP014687.1"/>
</dbReference>
<keyword evidence="1" id="KW-0472">Membrane</keyword>
<feature type="transmembrane region" description="Helical" evidence="1">
    <location>
        <begin position="253"/>
        <end position="271"/>
    </location>
</feature>
<feature type="transmembrane region" description="Helical" evidence="1">
    <location>
        <begin position="141"/>
        <end position="160"/>
    </location>
</feature>
<proteinExistence type="predicted"/>
<keyword evidence="1" id="KW-1133">Transmembrane helix</keyword>
<feature type="transmembrane region" description="Helical" evidence="1">
    <location>
        <begin position="326"/>
        <end position="351"/>
    </location>
</feature>
<dbReference type="AlphaFoldDB" id="A0A1U9LDF7"/>
<evidence type="ECO:0000313" key="3">
    <source>
        <dbReference type="Proteomes" id="UP000189055"/>
    </source>
</evidence>
<reference evidence="2 3" key="1">
    <citation type="submission" date="2016-03" db="EMBL/GenBank/DDBJ databases">
        <title>Acetic acid bacteria sequencing.</title>
        <authorList>
            <person name="Brandt J."/>
            <person name="Jakob F."/>
            <person name="Vogel R.F."/>
        </authorList>
    </citation>
    <scope>NUCLEOTIDE SEQUENCE [LARGE SCALE GENOMIC DNA]</scope>
    <source>
        <strain evidence="2 3">TMW2.1084</strain>
    </source>
</reference>
<evidence type="ECO:0000313" key="2">
    <source>
        <dbReference type="EMBL" id="AQT04495.1"/>
    </source>
</evidence>
<feature type="transmembrane region" description="Helical" evidence="1">
    <location>
        <begin position="68"/>
        <end position="85"/>
    </location>
</feature>
<feature type="transmembrane region" description="Helical" evidence="1">
    <location>
        <begin position="29"/>
        <end position="48"/>
    </location>
</feature>
<evidence type="ECO:0000256" key="1">
    <source>
        <dbReference type="SAM" id="Phobius"/>
    </source>
</evidence>
<dbReference type="KEGG" id="aper:A0U91_05400"/>
<feature type="transmembrane region" description="Helical" evidence="1">
    <location>
        <begin position="106"/>
        <end position="129"/>
    </location>
</feature>